<dbReference type="SUPFAM" id="SSF51230">
    <property type="entry name" value="Single hybrid motif"/>
    <property type="match status" value="1"/>
</dbReference>
<dbReference type="HAMAP" id="MF_00272">
    <property type="entry name" value="GcvH"/>
    <property type="match status" value="1"/>
</dbReference>
<dbReference type="GO" id="GO:0005829">
    <property type="term" value="C:cytosol"/>
    <property type="evidence" value="ECO:0007669"/>
    <property type="project" value="TreeGrafter"/>
</dbReference>
<reference evidence="6 7" key="1">
    <citation type="submission" date="2018-02" db="EMBL/GenBank/DDBJ databases">
        <title>Comparative genomes isolates from brazilian mangrove.</title>
        <authorList>
            <person name="Araujo J.E."/>
            <person name="Taketani R.G."/>
            <person name="Silva M.C.P."/>
            <person name="Loureco M.V."/>
            <person name="Andreote F.D."/>
        </authorList>
    </citation>
    <scope>NUCLEOTIDE SEQUENCE [LARGE SCALE GENOMIC DNA]</scope>
    <source>
        <strain evidence="6 7">Nap-Phe MGV</strain>
    </source>
</reference>
<dbReference type="InterPro" id="IPR003016">
    <property type="entry name" value="2-oxoA_DH_lipoyl-BS"/>
</dbReference>
<organism evidence="6 7">
    <name type="scientific">Blastopirellula marina</name>
    <dbReference type="NCBI Taxonomy" id="124"/>
    <lineage>
        <taxon>Bacteria</taxon>
        <taxon>Pseudomonadati</taxon>
        <taxon>Planctomycetota</taxon>
        <taxon>Planctomycetia</taxon>
        <taxon>Pirellulales</taxon>
        <taxon>Pirellulaceae</taxon>
        <taxon>Blastopirellula</taxon>
    </lineage>
</organism>
<protein>
    <recommendedName>
        <fullName evidence="3">Glycine cleavage system H protein</fullName>
    </recommendedName>
</protein>
<comment type="cofactor">
    <cofactor evidence="3">
        <name>(R)-lipoate</name>
        <dbReference type="ChEBI" id="CHEBI:83088"/>
    </cofactor>
    <text evidence="3">Binds 1 lipoyl cofactor covalently.</text>
</comment>
<evidence type="ECO:0000259" key="5">
    <source>
        <dbReference type="PROSITE" id="PS50968"/>
    </source>
</evidence>
<proteinExistence type="inferred from homology"/>
<dbReference type="Pfam" id="PF01597">
    <property type="entry name" value="GCV_H"/>
    <property type="match status" value="1"/>
</dbReference>
<comment type="caution">
    <text evidence="6">The sequence shown here is derived from an EMBL/GenBank/DDBJ whole genome shotgun (WGS) entry which is preliminary data.</text>
</comment>
<dbReference type="EMBL" id="PUHZ01000005">
    <property type="protein sequence ID" value="PQO47255.1"/>
    <property type="molecule type" value="Genomic_DNA"/>
</dbReference>
<evidence type="ECO:0000256" key="3">
    <source>
        <dbReference type="HAMAP-Rule" id="MF_00272"/>
    </source>
</evidence>
<keyword evidence="2 3" id="KW-0450">Lipoyl</keyword>
<dbReference type="GO" id="GO:0009249">
    <property type="term" value="P:protein lipoylation"/>
    <property type="evidence" value="ECO:0007669"/>
    <property type="project" value="TreeGrafter"/>
</dbReference>
<sequence length="131" mass="14112">MDPSQLLYAKTHEWAFVEEQDGGKVATVGISAFAIEALTDLVYLELPKVGAQVTAGQPFGEIESVKAVSDVYAPVSGEVIAVNEELPNKLESLNDDPYVGGWIAKIKITDESGLANLLDQPAYEKQCQEEG</sequence>
<dbReference type="PROSITE" id="PS00189">
    <property type="entry name" value="LIPOYL"/>
    <property type="match status" value="1"/>
</dbReference>
<dbReference type="RefSeq" id="WP_105334143.1">
    <property type="nucleotide sequence ID" value="NZ_PUHZ01000005.1"/>
</dbReference>
<comment type="similarity">
    <text evidence="1 3">Belongs to the GcvH family.</text>
</comment>
<dbReference type="PANTHER" id="PTHR11715:SF3">
    <property type="entry name" value="GLYCINE CLEAVAGE SYSTEM H PROTEIN-RELATED"/>
    <property type="match status" value="1"/>
</dbReference>
<dbReference type="CDD" id="cd06848">
    <property type="entry name" value="GCS_H"/>
    <property type="match status" value="1"/>
</dbReference>
<dbReference type="AlphaFoldDB" id="A0A2S8GS50"/>
<dbReference type="NCBIfam" id="TIGR00527">
    <property type="entry name" value="gcvH"/>
    <property type="match status" value="1"/>
</dbReference>
<dbReference type="InterPro" id="IPR000089">
    <property type="entry name" value="Biotin_lipoyl"/>
</dbReference>
<accession>A0A2S8GS50</accession>
<dbReference type="PROSITE" id="PS50968">
    <property type="entry name" value="BIOTINYL_LIPOYL"/>
    <property type="match status" value="1"/>
</dbReference>
<feature type="domain" description="Lipoyl-binding" evidence="5">
    <location>
        <begin position="25"/>
        <end position="107"/>
    </location>
</feature>
<evidence type="ECO:0000313" key="7">
    <source>
        <dbReference type="Proteomes" id="UP000237819"/>
    </source>
</evidence>
<evidence type="ECO:0000313" key="6">
    <source>
        <dbReference type="EMBL" id="PQO47255.1"/>
    </source>
</evidence>
<dbReference type="InterPro" id="IPR002930">
    <property type="entry name" value="GCV_H"/>
</dbReference>
<feature type="modified residue" description="N6-lipoyllysine" evidence="3 4">
    <location>
        <position position="66"/>
    </location>
</feature>
<dbReference type="InterPro" id="IPR017453">
    <property type="entry name" value="GCV_H_sub"/>
</dbReference>
<dbReference type="Gene3D" id="2.40.50.100">
    <property type="match status" value="1"/>
</dbReference>
<dbReference type="InterPro" id="IPR033753">
    <property type="entry name" value="GCV_H/Fam206"/>
</dbReference>
<dbReference type="OrthoDB" id="9796712at2"/>
<comment type="subunit">
    <text evidence="3">The glycine cleavage system is composed of four proteins: P, T, L and H.</text>
</comment>
<gene>
    <name evidence="3 6" type="primary">gcvH</name>
    <name evidence="6" type="ORF">C5Y93_04230</name>
</gene>
<dbReference type="GO" id="GO:0019464">
    <property type="term" value="P:glycine decarboxylation via glycine cleavage system"/>
    <property type="evidence" value="ECO:0007669"/>
    <property type="project" value="UniProtKB-UniRule"/>
</dbReference>
<dbReference type="GO" id="GO:0005960">
    <property type="term" value="C:glycine cleavage complex"/>
    <property type="evidence" value="ECO:0007669"/>
    <property type="project" value="InterPro"/>
</dbReference>
<comment type="function">
    <text evidence="3">The glycine cleavage system catalyzes the degradation of glycine. The H protein shuttles the methylamine group of glycine from the P protein to the T protein.</text>
</comment>
<evidence type="ECO:0000256" key="2">
    <source>
        <dbReference type="ARBA" id="ARBA00022823"/>
    </source>
</evidence>
<dbReference type="PANTHER" id="PTHR11715">
    <property type="entry name" value="GLYCINE CLEAVAGE SYSTEM H PROTEIN"/>
    <property type="match status" value="1"/>
</dbReference>
<dbReference type="InterPro" id="IPR011053">
    <property type="entry name" value="Single_hybrid_motif"/>
</dbReference>
<dbReference type="Proteomes" id="UP000237819">
    <property type="component" value="Unassembled WGS sequence"/>
</dbReference>
<evidence type="ECO:0000256" key="4">
    <source>
        <dbReference type="PIRSR" id="PIRSR617453-50"/>
    </source>
</evidence>
<evidence type="ECO:0000256" key="1">
    <source>
        <dbReference type="ARBA" id="ARBA00009249"/>
    </source>
</evidence>
<name>A0A2S8GS50_9BACT</name>
<dbReference type="NCBIfam" id="NF002270">
    <property type="entry name" value="PRK01202.1"/>
    <property type="match status" value="1"/>
</dbReference>